<dbReference type="PANTHER" id="PTHR35728:SF1">
    <property type="entry name" value="MICROTUBULE-BINDING PROTEIN TANGLED-RELATED"/>
    <property type="match status" value="1"/>
</dbReference>
<dbReference type="EMBL" id="GL348715">
    <property type="protein sequence ID" value="EFH60765.1"/>
    <property type="molecule type" value="Genomic_DNA"/>
</dbReference>
<dbReference type="GO" id="GO:0009574">
    <property type="term" value="C:preprophase band"/>
    <property type="evidence" value="ECO:0007669"/>
    <property type="project" value="TreeGrafter"/>
</dbReference>
<comment type="similarity">
    <text evidence="1">Belongs to the PPR family. PCMP-H subfamily.</text>
</comment>
<evidence type="ECO:0000256" key="1">
    <source>
        <dbReference type="ARBA" id="ARBA00006643"/>
    </source>
</evidence>
<dbReference type="eggNOG" id="KOG2413">
    <property type="taxonomic scope" value="Eukaryota"/>
</dbReference>
<dbReference type="GO" id="GO:0000911">
    <property type="term" value="P:cytokinesis by cell plate formation"/>
    <property type="evidence" value="ECO:0007669"/>
    <property type="project" value="TreeGrafter"/>
</dbReference>
<dbReference type="FunFam" id="1.25.40.10:FF:000690">
    <property type="entry name" value="Pentatricopeptide repeat-containing protein"/>
    <property type="match status" value="1"/>
</dbReference>
<dbReference type="GO" id="GO:0005875">
    <property type="term" value="C:microtubule associated complex"/>
    <property type="evidence" value="ECO:0007669"/>
    <property type="project" value="TreeGrafter"/>
</dbReference>
<feature type="compositionally biased region" description="Polar residues" evidence="4">
    <location>
        <begin position="189"/>
        <end position="205"/>
    </location>
</feature>
<name>D7L3T4_ARALL</name>
<dbReference type="GO" id="GO:0008017">
    <property type="term" value="F:microtubule binding"/>
    <property type="evidence" value="ECO:0007669"/>
    <property type="project" value="InterPro"/>
</dbReference>
<dbReference type="Pfam" id="PF13041">
    <property type="entry name" value="PPR_2"/>
    <property type="match status" value="1"/>
</dbReference>
<sequence length="801" mass="89982">MVARTPQKQRKVAMVVPPLNSDLLKETINKVDKCMERLQELQYTIAGGTKVVSGVNLSPRSTRTYLRTSLRCKQETLRIKSATNKKSPVGKFPASSPGDWRKMSLPAMLLGETVNEILQASQVTRDIVEAIAPKKSRKSRRLTMSQEDDGPKTPETERKAREPNQPETVSSNFKARRKKEKQNRRSESDSPPSQQRARSRIAFTTVSPQKIAGKVQGKGNGENSFRHLANRVSPKHKPWVQKAVLFPNPLFISGTATQQAKFSRTMSPVIARNEISSIKNSKETPHNCRRNQICLWLTEDNGRKTDSCSFVELCIESALMDMYSKCGSIEDAWKIFESTEEVDEVSMTLILVGLAQNGSEEEAIQFFIRMLQAGVEIDANVVSAVLGVSFVDKLFGSRNYVSWNSMIAAFACHGHGLAALKLYEEMIMQDVKPTDVTFLSLLHACSHAGLIDKGRELLNDMKDVYGIKPRTEHYTCIIDMLGRAGLMKEAKSFIDSLPVKPDCKMWQALLGACSFHGDTEIGKYAAEQLLQTAPDSSAAHILMANIYSSREKWKERAKTIKRMKAMGVTKGTGISWIEIEHKTHCFVVEDKMHPQEEAIYDVLSELFPVMVDEGYRPDKRFILCYTGDGRNGREKVRDSAKECLRVFASVPKISFFSNSRYSTSQGFIPSCRENSREDPLSSSSPYSILGIEPSCSSSELKAAFRAKVCIQESLICTVLMFWLLVEELVLTLEQFFFYADAAEELKEVIAKKNHELVYLCPSISHPQDLHCTRPKPPSKRIRIHDLKYAGLDVASKLHLPL</sequence>
<feature type="repeat" description="PPR" evidence="3">
    <location>
        <begin position="343"/>
        <end position="377"/>
    </location>
</feature>
<proteinExistence type="inferred from homology"/>
<dbReference type="Pfam" id="PF01535">
    <property type="entry name" value="PPR"/>
    <property type="match status" value="3"/>
</dbReference>
<evidence type="ECO:0000313" key="5">
    <source>
        <dbReference type="EMBL" id="EFH60765.1"/>
    </source>
</evidence>
<dbReference type="InterPro" id="IPR046848">
    <property type="entry name" value="E_motif"/>
</dbReference>
<feature type="compositionally biased region" description="Basic and acidic residues" evidence="4">
    <location>
        <begin position="149"/>
        <end position="164"/>
    </location>
</feature>
<dbReference type="PROSITE" id="PS51375">
    <property type="entry name" value="PPR"/>
    <property type="match status" value="2"/>
</dbReference>
<dbReference type="AlphaFoldDB" id="D7L3T4"/>
<dbReference type="GO" id="GO:2000694">
    <property type="term" value="P:regulation of phragmoplast microtubule organization"/>
    <property type="evidence" value="ECO:0007669"/>
    <property type="project" value="InterPro"/>
</dbReference>
<gene>
    <name evidence="5" type="ORF">ARALYDRAFT_896610</name>
</gene>
<evidence type="ECO:0000313" key="6">
    <source>
        <dbReference type="Proteomes" id="UP000008694"/>
    </source>
</evidence>
<dbReference type="eggNOG" id="KOG1674">
    <property type="taxonomic scope" value="Eukaryota"/>
</dbReference>
<keyword evidence="6" id="KW-1185">Reference proteome</keyword>
<dbReference type="InterPro" id="IPR002885">
    <property type="entry name" value="PPR_rpt"/>
</dbReference>
<reference evidence="6" key="1">
    <citation type="journal article" date="2011" name="Nat. Genet.">
        <title>The Arabidopsis lyrata genome sequence and the basis of rapid genome size change.</title>
        <authorList>
            <person name="Hu T.T."/>
            <person name="Pattyn P."/>
            <person name="Bakker E.G."/>
            <person name="Cao J."/>
            <person name="Cheng J.-F."/>
            <person name="Clark R.M."/>
            <person name="Fahlgren N."/>
            <person name="Fawcett J.A."/>
            <person name="Grimwood J."/>
            <person name="Gundlach H."/>
            <person name="Haberer G."/>
            <person name="Hollister J.D."/>
            <person name="Ossowski S."/>
            <person name="Ottilar R.P."/>
            <person name="Salamov A.A."/>
            <person name="Schneeberger K."/>
            <person name="Spannagl M."/>
            <person name="Wang X."/>
            <person name="Yang L."/>
            <person name="Nasrallah M.E."/>
            <person name="Bergelson J."/>
            <person name="Carrington J.C."/>
            <person name="Gaut B.S."/>
            <person name="Schmutz J."/>
            <person name="Mayer K.F.X."/>
            <person name="Van de Peer Y."/>
            <person name="Grigoriev I.V."/>
            <person name="Nordborg M."/>
            <person name="Weigel D."/>
            <person name="Guo Y.-L."/>
        </authorList>
    </citation>
    <scope>NUCLEOTIDE SEQUENCE [LARGE SCALE GENOMIC DNA]</scope>
    <source>
        <strain evidence="6">cv. MN47</strain>
    </source>
</reference>
<dbReference type="Gramene" id="scaffold_300580.1">
    <property type="protein sequence ID" value="scaffold_300580.1"/>
    <property type="gene ID" value="scaffold_300580.1"/>
</dbReference>
<evidence type="ECO:0000256" key="3">
    <source>
        <dbReference type="PROSITE-ProRule" id="PRU00708"/>
    </source>
</evidence>
<keyword evidence="2" id="KW-0677">Repeat</keyword>
<dbReference type="Gene3D" id="1.25.40.10">
    <property type="entry name" value="Tetratricopeptide repeat domain"/>
    <property type="match status" value="2"/>
</dbReference>
<dbReference type="eggNOG" id="KOG4197">
    <property type="taxonomic scope" value="Eukaryota"/>
</dbReference>
<evidence type="ECO:0000256" key="4">
    <source>
        <dbReference type="SAM" id="MobiDB-lite"/>
    </source>
</evidence>
<accession>D7L3T4</accession>
<feature type="repeat" description="PPR" evidence="3">
    <location>
        <begin position="399"/>
        <end position="433"/>
    </location>
</feature>
<feature type="region of interest" description="Disordered" evidence="4">
    <location>
        <begin position="134"/>
        <end position="205"/>
    </location>
</feature>
<dbReference type="InterPro" id="IPR044709">
    <property type="entry name" value="TAN1"/>
</dbReference>
<dbReference type="InterPro" id="IPR011990">
    <property type="entry name" value="TPR-like_helical_dom_sf"/>
</dbReference>
<evidence type="ECO:0000256" key="2">
    <source>
        <dbReference type="ARBA" id="ARBA00022737"/>
    </source>
</evidence>
<feature type="region of interest" description="Disordered" evidence="4">
    <location>
        <begin position="81"/>
        <end position="100"/>
    </location>
</feature>
<dbReference type="Pfam" id="PF20431">
    <property type="entry name" value="E_motif"/>
    <property type="match status" value="1"/>
</dbReference>
<protein>
    <recommendedName>
        <fullName evidence="7">Pentatricopeptide repeat-containing protein</fullName>
    </recommendedName>
</protein>
<organism evidence="6">
    <name type="scientific">Arabidopsis lyrata subsp. lyrata</name>
    <name type="common">Lyre-leaved rock-cress</name>
    <dbReference type="NCBI Taxonomy" id="81972"/>
    <lineage>
        <taxon>Eukaryota</taxon>
        <taxon>Viridiplantae</taxon>
        <taxon>Streptophyta</taxon>
        <taxon>Embryophyta</taxon>
        <taxon>Tracheophyta</taxon>
        <taxon>Spermatophyta</taxon>
        <taxon>Magnoliopsida</taxon>
        <taxon>eudicotyledons</taxon>
        <taxon>Gunneridae</taxon>
        <taxon>Pentapetalae</taxon>
        <taxon>rosids</taxon>
        <taxon>malvids</taxon>
        <taxon>Brassicales</taxon>
        <taxon>Brassicaceae</taxon>
        <taxon>Camelineae</taxon>
        <taxon>Arabidopsis</taxon>
    </lineage>
</organism>
<dbReference type="PANTHER" id="PTHR35728">
    <property type="entry name" value="MICROTUBULE-BINDING PROTEIN TANGLED-RELATED"/>
    <property type="match status" value="1"/>
</dbReference>
<dbReference type="Proteomes" id="UP000008694">
    <property type="component" value="Unassembled WGS sequence"/>
</dbReference>
<dbReference type="GO" id="GO:0003729">
    <property type="term" value="F:mRNA binding"/>
    <property type="evidence" value="ECO:0007669"/>
    <property type="project" value="UniProtKB-ARBA"/>
</dbReference>
<dbReference type="HOGENOM" id="CLU_351393_0_0_1"/>
<dbReference type="NCBIfam" id="TIGR00756">
    <property type="entry name" value="PPR"/>
    <property type="match status" value="2"/>
</dbReference>
<evidence type="ECO:0008006" key="7">
    <source>
        <dbReference type="Google" id="ProtNLM"/>
    </source>
</evidence>